<name>A0ABS7C9K7_9BACL</name>
<organism evidence="2 3">
    <name type="scientific">Paenibacillus sepulcri</name>
    <dbReference type="NCBI Taxonomy" id="359917"/>
    <lineage>
        <taxon>Bacteria</taxon>
        <taxon>Bacillati</taxon>
        <taxon>Bacillota</taxon>
        <taxon>Bacilli</taxon>
        <taxon>Bacillales</taxon>
        <taxon>Paenibacillaceae</taxon>
        <taxon>Paenibacillus</taxon>
    </lineage>
</organism>
<sequence length="115" mass="12817">MRITVHAWLVDGEPVSAADNTLLIAFKNTMHRETTEKPANREVIEKVLEESFSRPVKLATVMLKDWQSASDSAPASSAEPLFLQPDEQSGPPSEPEWIEEAVKLFGEDLVVIKDK</sequence>
<dbReference type="EMBL" id="JAHZIK010000900">
    <property type="protein sequence ID" value="MBW7457598.1"/>
    <property type="molecule type" value="Genomic_DNA"/>
</dbReference>
<protein>
    <submittedName>
        <fullName evidence="2">DNA polymerase III subunit gamma/tau</fullName>
    </submittedName>
</protein>
<comment type="caution">
    <text evidence="2">The sequence shown here is derived from an EMBL/GenBank/DDBJ whole genome shotgun (WGS) entry which is preliminary data.</text>
</comment>
<feature type="non-terminal residue" evidence="2">
    <location>
        <position position="1"/>
    </location>
</feature>
<gene>
    <name evidence="2" type="ORF">K0U00_26500</name>
</gene>
<evidence type="ECO:0000313" key="3">
    <source>
        <dbReference type="Proteomes" id="UP001519887"/>
    </source>
</evidence>
<feature type="region of interest" description="Disordered" evidence="1">
    <location>
        <begin position="69"/>
        <end position="96"/>
    </location>
</feature>
<keyword evidence="3" id="KW-1185">Reference proteome</keyword>
<dbReference type="Proteomes" id="UP001519887">
    <property type="component" value="Unassembled WGS sequence"/>
</dbReference>
<proteinExistence type="predicted"/>
<evidence type="ECO:0000256" key="1">
    <source>
        <dbReference type="SAM" id="MobiDB-lite"/>
    </source>
</evidence>
<evidence type="ECO:0000313" key="2">
    <source>
        <dbReference type="EMBL" id="MBW7457598.1"/>
    </source>
</evidence>
<accession>A0ABS7C9K7</accession>
<feature type="compositionally biased region" description="Low complexity" evidence="1">
    <location>
        <begin position="69"/>
        <end position="78"/>
    </location>
</feature>
<reference evidence="2 3" key="1">
    <citation type="submission" date="2021-07" db="EMBL/GenBank/DDBJ databases">
        <title>Paenibacillus radiodurans sp. nov., isolated from the southeastern edge of Tengger Desert.</title>
        <authorList>
            <person name="Zhang G."/>
        </authorList>
    </citation>
    <scope>NUCLEOTIDE SEQUENCE [LARGE SCALE GENOMIC DNA]</scope>
    <source>
        <strain evidence="2 3">CCM 7311</strain>
    </source>
</reference>